<evidence type="ECO:0000313" key="1">
    <source>
        <dbReference type="EMBL" id="GET40821.1"/>
    </source>
</evidence>
<keyword evidence="2" id="KW-1185">Reference proteome</keyword>
<reference evidence="1" key="1">
    <citation type="submission" date="2019-10" db="EMBL/GenBank/DDBJ databases">
        <title>Draft genome sequece of Microseira wollei NIES-4236.</title>
        <authorList>
            <person name="Yamaguchi H."/>
            <person name="Suzuki S."/>
            <person name="Kawachi M."/>
        </authorList>
    </citation>
    <scope>NUCLEOTIDE SEQUENCE</scope>
    <source>
        <strain evidence="1">NIES-4236</strain>
    </source>
</reference>
<dbReference type="Proteomes" id="UP001050975">
    <property type="component" value="Unassembled WGS sequence"/>
</dbReference>
<dbReference type="EMBL" id="BLAY01000101">
    <property type="protein sequence ID" value="GET40821.1"/>
    <property type="molecule type" value="Genomic_DNA"/>
</dbReference>
<accession>A0AAV3XH24</accession>
<name>A0AAV3XH24_9CYAN</name>
<dbReference type="AlphaFoldDB" id="A0AAV3XH24"/>
<protein>
    <recommendedName>
        <fullName evidence="3">Holin</fullName>
    </recommendedName>
</protein>
<comment type="caution">
    <text evidence="1">The sequence shown here is derived from an EMBL/GenBank/DDBJ whole genome shotgun (WGS) entry which is preliminary data.</text>
</comment>
<evidence type="ECO:0000313" key="2">
    <source>
        <dbReference type="Proteomes" id="UP001050975"/>
    </source>
</evidence>
<sequence length="96" mass="10082">MDSTNKPILFKATVKSIFSSKTFWSAVLTAVAGIAPIVGKAVEEKKLSVDNAVNIVIILASTGTAVIGRVQANDSLVYTPKGLPGPDKQDCENFSS</sequence>
<organism evidence="1 2">
    <name type="scientific">Microseira wollei NIES-4236</name>
    <dbReference type="NCBI Taxonomy" id="2530354"/>
    <lineage>
        <taxon>Bacteria</taxon>
        <taxon>Bacillati</taxon>
        <taxon>Cyanobacteriota</taxon>
        <taxon>Cyanophyceae</taxon>
        <taxon>Oscillatoriophycideae</taxon>
        <taxon>Aerosakkonematales</taxon>
        <taxon>Aerosakkonemataceae</taxon>
        <taxon>Microseira</taxon>
    </lineage>
</organism>
<evidence type="ECO:0008006" key="3">
    <source>
        <dbReference type="Google" id="ProtNLM"/>
    </source>
</evidence>
<gene>
    <name evidence="1" type="ORF">MiSe_56330</name>
</gene>
<proteinExistence type="predicted"/>